<name>A0A9D9NQN1_9BACT</name>
<comment type="subunit">
    <text evidence="7">Monomer.</text>
</comment>
<dbReference type="GO" id="GO:0008652">
    <property type="term" value="P:amino acid biosynthetic process"/>
    <property type="evidence" value="ECO:0007669"/>
    <property type="project" value="UniProtKB-KW"/>
</dbReference>
<comment type="function">
    <text evidence="7">Catalyzes the specific phosphorylation of the 3-hydroxyl group of shikimic acid using ATP as a cosubstrate.</text>
</comment>
<evidence type="ECO:0000256" key="5">
    <source>
        <dbReference type="ARBA" id="ARBA00022840"/>
    </source>
</evidence>
<dbReference type="PANTHER" id="PTHR21087">
    <property type="entry name" value="SHIKIMATE KINASE"/>
    <property type="match status" value="1"/>
</dbReference>
<dbReference type="PROSITE" id="PS51257">
    <property type="entry name" value="PROKAR_LIPOPROTEIN"/>
    <property type="match status" value="1"/>
</dbReference>
<dbReference type="GO" id="GO:0009423">
    <property type="term" value="P:chorismate biosynthetic process"/>
    <property type="evidence" value="ECO:0007669"/>
    <property type="project" value="UniProtKB-UniRule"/>
</dbReference>
<comment type="similarity">
    <text evidence="7">Belongs to the shikimate kinase family.</text>
</comment>
<dbReference type="GO" id="GO:0005829">
    <property type="term" value="C:cytosol"/>
    <property type="evidence" value="ECO:0007669"/>
    <property type="project" value="TreeGrafter"/>
</dbReference>
<dbReference type="GO" id="GO:0004765">
    <property type="term" value="F:shikimate kinase activity"/>
    <property type="evidence" value="ECO:0007669"/>
    <property type="project" value="UniProtKB-UniRule"/>
</dbReference>
<reference evidence="8" key="2">
    <citation type="journal article" date="2021" name="PeerJ">
        <title>Extensive microbial diversity within the chicken gut microbiome revealed by metagenomics and culture.</title>
        <authorList>
            <person name="Gilroy R."/>
            <person name="Ravi A."/>
            <person name="Getino M."/>
            <person name="Pursley I."/>
            <person name="Horton D.L."/>
            <person name="Alikhan N.F."/>
            <person name="Baker D."/>
            <person name="Gharbi K."/>
            <person name="Hall N."/>
            <person name="Watson M."/>
            <person name="Adriaenssens E.M."/>
            <person name="Foster-Nyarko E."/>
            <person name="Jarju S."/>
            <person name="Secka A."/>
            <person name="Antonio M."/>
            <person name="Oren A."/>
            <person name="Chaudhuri R.R."/>
            <person name="La Ragione R."/>
            <person name="Hildebrand F."/>
            <person name="Pallen M.J."/>
        </authorList>
    </citation>
    <scope>NUCLEOTIDE SEQUENCE</scope>
    <source>
        <strain evidence="8">B3-2255</strain>
    </source>
</reference>
<dbReference type="AlphaFoldDB" id="A0A9D9NQN1"/>
<evidence type="ECO:0000256" key="1">
    <source>
        <dbReference type="ARBA" id="ARBA00022605"/>
    </source>
</evidence>
<dbReference type="Pfam" id="PF01202">
    <property type="entry name" value="SKI"/>
    <property type="match status" value="2"/>
</dbReference>
<comment type="catalytic activity">
    <reaction evidence="7">
        <text>shikimate + ATP = 3-phosphoshikimate + ADP + H(+)</text>
        <dbReference type="Rhea" id="RHEA:13121"/>
        <dbReference type="ChEBI" id="CHEBI:15378"/>
        <dbReference type="ChEBI" id="CHEBI:30616"/>
        <dbReference type="ChEBI" id="CHEBI:36208"/>
        <dbReference type="ChEBI" id="CHEBI:145989"/>
        <dbReference type="ChEBI" id="CHEBI:456216"/>
        <dbReference type="EC" id="2.7.1.71"/>
    </reaction>
</comment>
<dbReference type="GO" id="GO:0005524">
    <property type="term" value="F:ATP binding"/>
    <property type="evidence" value="ECO:0007669"/>
    <property type="project" value="UniProtKB-UniRule"/>
</dbReference>
<keyword evidence="1 7" id="KW-0028">Amino-acid biosynthesis</keyword>
<feature type="binding site" evidence="7">
    <location>
        <position position="30"/>
    </location>
    <ligand>
        <name>Mg(2+)</name>
        <dbReference type="ChEBI" id="CHEBI:18420"/>
    </ligand>
</feature>
<keyword evidence="5 7" id="KW-0067">ATP-binding</keyword>
<dbReference type="PANTHER" id="PTHR21087:SF16">
    <property type="entry name" value="SHIKIMATE KINASE 1, CHLOROPLASTIC"/>
    <property type="match status" value="1"/>
</dbReference>
<dbReference type="PRINTS" id="PR01100">
    <property type="entry name" value="SHIKIMTKNASE"/>
</dbReference>
<evidence type="ECO:0000256" key="3">
    <source>
        <dbReference type="ARBA" id="ARBA00022741"/>
    </source>
</evidence>
<dbReference type="EMBL" id="JADILY010000100">
    <property type="protein sequence ID" value="MBO8481848.1"/>
    <property type="molecule type" value="Genomic_DNA"/>
</dbReference>
<dbReference type="Proteomes" id="UP000823772">
    <property type="component" value="Unassembled WGS sequence"/>
</dbReference>
<feature type="binding site" evidence="7">
    <location>
        <position position="149"/>
    </location>
    <ligand>
        <name>ATP</name>
        <dbReference type="ChEBI" id="CHEBI:30616"/>
    </ligand>
</feature>
<dbReference type="InterPro" id="IPR031322">
    <property type="entry name" value="Shikimate/glucono_kinase"/>
</dbReference>
<keyword evidence="6 7" id="KW-0057">Aromatic amino acid biosynthesis</keyword>
<evidence type="ECO:0000256" key="6">
    <source>
        <dbReference type="ARBA" id="ARBA00023141"/>
    </source>
</evidence>
<evidence type="ECO:0000256" key="7">
    <source>
        <dbReference type="HAMAP-Rule" id="MF_00109"/>
    </source>
</evidence>
<dbReference type="SUPFAM" id="SSF52540">
    <property type="entry name" value="P-loop containing nucleoside triphosphate hydrolases"/>
    <property type="match status" value="1"/>
</dbReference>
<reference evidence="8" key="1">
    <citation type="submission" date="2020-10" db="EMBL/GenBank/DDBJ databases">
        <authorList>
            <person name="Gilroy R."/>
        </authorList>
    </citation>
    <scope>NUCLEOTIDE SEQUENCE</scope>
    <source>
        <strain evidence="8">B3-2255</strain>
    </source>
</reference>
<evidence type="ECO:0000256" key="2">
    <source>
        <dbReference type="ARBA" id="ARBA00022679"/>
    </source>
</evidence>
<keyword evidence="7" id="KW-0460">Magnesium</keyword>
<dbReference type="Gene3D" id="3.40.50.300">
    <property type="entry name" value="P-loop containing nucleotide triphosphate hydrolases"/>
    <property type="match status" value="1"/>
</dbReference>
<dbReference type="InterPro" id="IPR027417">
    <property type="entry name" value="P-loop_NTPase"/>
</dbReference>
<feature type="binding site" evidence="7">
    <location>
        <position position="72"/>
    </location>
    <ligand>
        <name>substrate</name>
    </ligand>
</feature>
<accession>A0A9D9NQN1</accession>
<feature type="binding site" evidence="7">
    <location>
        <position position="168"/>
    </location>
    <ligand>
        <name>substrate</name>
    </ligand>
</feature>
<keyword evidence="7" id="KW-0479">Metal-binding</keyword>
<gene>
    <name evidence="7" type="primary">aroK</name>
    <name evidence="8" type="ORF">IAC87_04810</name>
</gene>
<dbReference type="InterPro" id="IPR000623">
    <property type="entry name" value="Shikimate_kinase/TSH1"/>
</dbReference>
<feature type="binding site" evidence="7">
    <location>
        <position position="48"/>
    </location>
    <ligand>
        <name>substrate</name>
    </ligand>
</feature>
<evidence type="ECO:0000313" key="9">
    <source>
        <dbReference type="Proteomes" id="UP000823772"/>
    </source>
</evidence>
<comment type="caution">
    <text evidence="8">The sequence shown here is derived from an EMBL/GenBank/DDBJ whole genome shotgun (WGS) entry which is preliminary data.</text>
</comment>
<keyword evidence="2 7" id="KW-0808">Transferase</keyword>
<dbReference type="GO" id="GO:0009073">
    <property type="term" value="P:aromatic amino acid family biosynthetic process"/>
    <property type="evidence" value="ECO:0007669"/>
    <property type="project" value="UniProtKB-KW"/>
</dbReference>
<protein>
    <recommendedName>
        <fullName evidence="7">Shikimate kinase</fullName>
        <shortName evidence="7">SK</shortName>
        <ecNumber evidence="7">2.7.1.71</ecNumber>
    </recommendedName>
</protein>
<comment type="pathway">
    <text evidence="7">Metabolic intermediate biosynthesis; chorismate biosynthesis; chorismate from D-erythrose 4-phosphate and phosphoenolpyruvate: step 5/7.</text>
</comment>
<evidence type="ECO:0000256" key="4">
    <source>
        <dbReference type="ARBA" id="ARBA00022777"/>
    </source>
</evidence>
<keyword evidence="7" id="KW-0963">Cytoplasm</keyword>
<comment type="subcellular location">
    <subcellularLocation>
        <location evidence="7">Cytoplasm</location>
    </subcellularLocation>
</comment>
<organism evidence="8 9">
    <name type="scientific">Candidatus Merdivivens faecigallinarum</name>
    <dbReference type="NCBI Taxonomy" id="2840871"/>
    <lineage>
        <taxon>Bacteria</taxon>
        <taxon>Pseudomonadati</taxon>
        <taxon>Bacteroidota</taxon>
        <taxon>Bacteroidia</taxon>
        <taxon>Bacteroidales</taxon>
        <taxon>Muribaculaceae</taxon>
        <taxon>Muribaculaceae incertae sedis</taxon>
        <taxon>Candidatus Merdivivens</taxon>
    </lineage>
</organism>
<keyword evidence="3 7" id="KW-0547">Nucleotide-binding</keyword>
<sequence length="197" mass="21670">MGRHIVLKTAFRVQDIMIFTLIGFMGCGKSSIGKHIAGKLGCDFADSDILVEKGEGMTVTEIFSRYGETGFREIEYRYIDRTVRSYGGRADWKRDGDGKAKSLIFALGGGAVTYKATATLIKERTFPIYIKCSPEELIANLKEDGTAGRPMLAGYDLETRVRQLLSEREAAYGNCARLIVSPSGLEEAIVKGLSPIR</sequence>
<feature type="binding site" evidence="7">
    <location>
        <begin position="26"/>
        <end position="31"/>
    </location>
    <ligand>
        <name>ATP</name>
        <dbReference type="ChEBI" id="CHEBI:30616"/>
    </ligand>
</feature>
<dbReference type="EC" id="2.7.1.71" evidence="7"/>
<dbReference type="GO" id="GO:0000287">
    <property type="term" value="F:magnesium ion binding"/>
    <property type="evidence" value="ECO:0007669"/>
    <property type="project" value="UniProtKB-UniRule"/>
</dbReference>
<comment type="cofactor">
    <cofactor evidence="7">
        <name>Mg(2+)</name>
        <dbReference type="ChEBI" id="CHEBI:18420"/>
    </cofactor>
    <text evidence="7">Binds 1 Mg(2+) ion per subunit.</text>
</comment>
<dbReference type="HAMAP" id="MF_00109">
    <property type="entry name" value="Shikimate_kinase"/>
    <property type="match status" value="1"/>
</dbReference>
<dbReference type="CDD" id="cd00464">
    <property type="entry name" value="SK"/>
    <property type="match status" value="1"/>
</dbReference>
<keyword evidence="4 7" id="KW-0418">Kinase</keyword>
<proteinExistence type="inferred from homology"/>
<comment type="caution">
    <text evidence="7">Lacks conserved residue(s) required for the propagation of feature annotation.</text>
</comment>
<evidence type="ECO:0000313" key="8">
    <source>
        <dbReference type="EMBL" id="MBO8481848.1"/>
    </source>
</evidence>
<feature type="binding site" evidence="7">
    <location>
        <position position="109"/>
    </location>
    <ligand>
        <name>substrate</name>
    </ligand>
</feature>